<dbReference type="Proteomes" id="UP000192448">
    <property type="component" value="Unassembled WGS sequence"/>
</dbReference>
<accession>A0A1X0A9E8</accession>
<name>A0A1X0A9E8_9MYCO</name>
<evidence type="ECO:0000313" key="1">
    <source>
        <dbReference type="EMBL" id="ORA26296.1"/>
    </source>
</evidence>
<gene>
    <name evidence="1" type="ORF">BST13_32065</name>
</gene>
<dbReference type="SUPFAM" id="SSF54909">
    <property type="entry name" value="Dimeric alpha+beta barrel"/>
    <property type="match status" value="1"/>
</dbReference>
<proteinExistence type="predicted"/>
<dbReference type="OrthoDB" id="3481501at2"/>
<sequence length="112" mass="13017">MALNPARTRYVYVVRSVFTSPEHEAAWNDWYDNVHLPDLLSVPGFVSAVRYRQLGTEGHYLAIYEIENPQVFSQPRYAEITGWAEWEPMIAEWSRSIHMIDGELPVINYVTS</sequence>
<reference evidence="1 2" key="1">
    <citation type="submission" date="2017-02" db="EMBL/GenBank/DDBJ databases">
        <title>The new phylogeny of genus Mycobacterium.</title>
        <authorList>
            <person name="Tortoli E."/>
            <person name="Trovato A."/>
            <person name="Cirillo D.M."/>
        </authorList>
    </citation>
    <scope>NUCLEOTIDE SEQUENCE [LARGE SCALE GENOMIC DNA]</scope>
    <source>
        <strain evidence="1 2">RW6</strain>
    </source>
</reference>
<keyword evidence="2" id="KW-1185">Reference proteome</keyword>
<dbReference type="RefSeq" id="WP_083169334.1">
    <property type="nucleotide sequence ID" value="NZ_MVHF01000050.1"/>
</dbReference>
<evidence type="ECO:0000313" key="2">
    <source>
        <dbReference type="Proteomes" id="UP000192448"/>
    </source>
</evidence>
<dbReference type="InterPro" id="IPR011008">
    <property type="entry name" value="Dimeric_a/b-barrel"/>
</dbReference>
<organism evidence="1 2">
    <name type="scientific">Mycobacterium aquaticum</name>
    <dbReference type="NCBI Taxonomy" id="1927124"/>
    <lineage>
        <taxon>Bacteria</taxon>
        <taxon>Bacillati</taxon>
        <taxon>Actinomycetota</taxon>
        <taxon>Actinomycetes</taxon>
        <taxon>Mycobacteriales</taxon>
        <taxon>Mycobacteriaceae</taxon>
        <taxon>Mycobacterium</taxon>
    </lineage>
</organism>
<dbReference type="EMBL" id="MVHF01000050">
    <property type="protein sequence ID" value="ORA26296.1"/>
    <property type="molecule type" value="Genomic_DNA"/>
</dbReference>
<dbReference type="AlphaFoldDB" id="A0A1X0A9E8"/>
<protein>
    <recommendedName>
        <fullName evidence="3">NIPSNAP domain-containing protein</fullName>
    </recommendedName>
</protein>
<dbReference type="STRING" id="1927124.BST13_32065"/>
<comment type="caution">
    <text evidence="1">The sequence shown here is derived from an EMBL/GenBank/DDBJ whole genome shotgun (WGS) entry which is preliminary data.</text>
</comment>
<evidence type="ECO:0008006" key="3">
    <source>
        <dbReference type="Google" id="ProtNLM"/>
    </source>
</evidence>